<feature type="transmembrane region" description="Helical" evidence="1">
    <location>
        <begin position="217"/>
        <end position="234"/>
    </location>
</feature>
<keyword evidence="1" id="KW-0812">Transmembrane</keyword>
<feature type="transmembrane region" description="Helical" evidence="1">
    <location>
        <begin position="82"/>
        <end position="102"/>
    </location>
</feature>
<dbReference type="Proteomes" id="UP001605036">
    <property type="component" value="Unassembled WGS sequence"/>
</dbReference>
<reference evidence="2 3" key="1">
    <citation type="submission" date="2024-09" db="EMBL/GenBank/DDBJ databases">
        <title>Chromosome-scale assembly of Riccia fluitans.</title>
        <authorList>
            <person name="Paukszto L."/>
            <person name="Sawicki J."/>
            <person name="Karawczyk K."/>
            <person name="Piernik-Szablinska J."/>
            <person name="Szczecinska M."/>
            <person name="Mazdziarz M."/>
        </authorList>
    </citation>
    <scope>NUCLEOTIDE SEQUENCE [LARGE SCALE GENOMIC DNA]</scope>
    <source>
        <strain evidence="2">Rf_01</strain>
        <tissue evidence="2">Aerial parts of the thallus</tissue>
    </source>
</reference>
<feature type="transmembrane region" description="Helical" evidence="1">
    <location>
        <begin position="52"/>
        <end position="76"/>
    </location>
</feature>
<dbReference type="AlphaFoldDB" id="A0ABD1ZQQ3"/>
<evidence type="ECO:0000313" key="3">
    <source>
        <dbReference type="Proteomes" id="UP001605036"/>
    </source>
</evidence>
<name>A0ABD1ZQQ3_9MARC</name>
<feature type="transmembrane region" description="Helical" evidence="1">
    <location>
        <begin position="188"/>
        <end position="211"/>
    </location>
</feature>
<feature type="transmembrane region" description="Helical" evidence="1">
    <location>
        <begin position="114"/>
        <end position="134"/>
    </location>
</feature>
<feature type="transmembrane region" description="Helical" evidence="1">
    <location>
        <begin position="160"/>
        <end position="181"/>
    </location>
</feature>
<comment type="caution">
    <text evidence="2">The sequence shown here is derived from an EMBL/GenBank/DDBJ whole genome shotgun (WGS) entry which is preliminary data.</text>
</comment>
<evidence type="ECO:0000313" key="2">
    <source>
        <dbReference type="EMBL" id="KAL2652569.1"/>
    </source>
</evidence>
<dbReference type="EMBL" id="JBHFFA010000001">
    <property type="protein sequence ID" value="KAL2652569.1"/>
    <property type="molecule type" value="Genomic_DNA"/>
</dbReference>
<accession>A0ABD1ZQQ3</accession>
<sequence length="263" mass="29989">MMVLDFLKSVKEFGKRKVESWWDSGQWLIEKVQSWRGSVATGRLHPWLRVPLLALLDAANLFIVGIGLMVSTAIILVLLCSFMLLMMTPYLVIASWLSSYLLPPVNQPFHPSVLMRHTFFILASIVLCGVLYLLNRSVKSTNPESNFAEFLLDYVEGLPWVPWIIVSCALWTVCSACVVVFTFDFTLAIGWGFIAISYILYYALLFCYFVIRHVPWFVLLPLVIFVPLFVVSLFRQVGSCSNQDEDDPEERIETHQATTYGTV</sequence>
<proteinExistence type="predicted"/>
<organism evidence="2 3">
    <name type="scientific">Riccia fluitans</name>
    <dbReference type="NCBI Taxonomy" id="41844"/>
    <lineage>
        <taxon>Eukaryota</taxon>
        <taxon>Viridiplantae</taxon>
        <taxon>Streptophyta</taxon>
        <taxon>Embryophyta</taxon>
        <taxon>Marchantiophyta</taxon>
        <taxon>Marchantiopsida</taxon>
        <taxon>Marchantiidae</taxon>
        <taxon>Marchantiales</taxon>
        <taxon>Ricciaceae</taxon>
        <taxon>Riccia</taxon>
    </lineage>
</organism>
<gene>
    <name evidence="2" type="ORF">R1flu_020697</name>
</gene>
<keyword evidence="1" id="KW-0472">Membrane</keyword>
<evidence type="ECO:0000256" key="1">
    <source>
        <dbReference type="SAM" id="Phobius"/>
    </source>
</evidence>
<keyword evidence="3" id="KW-1185">Reference proteome</keyword>
<keyword evidence="1" id="KW-1133">Transmembrane helix</keyword>
<protein>
    <submittedName>
        <fullName evidence="2">Uncharacterized protein</fullName>
    </submittedName>
</protein>